<feature type="domain" description="Histidine kinase/HSP90-like ATPase" evidence="11">
    <location>
        <begin position="391"/>
        <end position="482"/>
    </location>
</feature>
<evidence type="ECO:0000313" key="13">
    <source>
        <dbReference type="Proteomes" id="UP001501094"/>
    </source>
</evidence>
<feature type="region of interest" description="Disordered" evidence="9">
    <location>
        <begin position="474"/>
        <end position="576"/>
    </location>
</feature>
<keyword evidence="7" id="KW-0067">ATP-binding</keyword>
<feature type="compositionally biased region" description="Low complexity" evidence="9">
    <location>
        <begin position="321"/>
        <end position="330"/>
    </location>
</feature>
<comment type="catalytic activity">
    <reaction evidence="1">
        <text>ATP + protein L-histidine = ADP + protein N-phospho-L-histidine.</text>
        <dbReference type="EC" id="2.7.13.3"/>
    </reaction>
</comment>
<proteinExistence type="predicted"/>
<keyword evidence="5" id="KW-0547">Nucleotide-binding</keyword>
<dbReference type="Pfam" id="PF07730">
    <property type="entry name" value="HisKA_3"/>
    <property type="match status" value="1"/>
</dbReference>
<evidence type="ECO:0000256" key="9">
    <source>
        <dbReference type="SAM" id="MobiDB-lite"/>
    </source>
</evidence>
<keyword evidence="10" id="KW-0812">Transmembrane</keyword>
<keyword evidence="8" id="KW-0902">Two-component regulatory system</keyword>
<dbReference type="Gene3D" id="3.30.565.10">
    <property type="entry name" value="Histidine kinase-like ATPase, C-terminal domain"/>
    <property type="match status" value="1"/>
</dbReference>
<organism evidence="12 13">
    <name type="scientific">Myceligenerans crystallogenes</name>
    <dbReference type="NCBI Taxonomy" id="316335"/>
    <lineage>
        <taxon>Bacteria</taxon>
        <taxon>Bacillati</taxon>
        <taxon>Actinomycetota</taxon>
        <taxon>Actinomycetes</taxon>
        <taxon>Micrococcales</taxon>
        <taxon>Promicromonosporaceae</taxon>
        <taxon>Myceligenerans</taxon>
    </lineage>
</organism>
<dbReference type="SUPFAM" id="SSF55874">
    <property type="entry name" value="ATPase domain of HSP90 chaperone/DNA topoisomerase II/histidine kinase"/>
    <property type="match status" value="1"/>
</dbReference>
<feature type="region of interest" description="Disordered" evidence="9">
    <location>
        <begin position="1"/>
        <end position="21"/>
    </location>
</feature>
<reference evidence="13" key="1">
    <citation type="journal article" date="2019" name="Int. J. Syst. Evol. Microbiol.">
        <title>The Global Catalogue of Microorganisms (GCM) 10K type strain sequencing project: providing services to taxonomists for standard genome sequencing and annotation.</title>
        <authorList>
            <consortium name="The Broad Institute Genomics Platform"/>
            <consortium name="The Broad Institute Genome Sequencing Center for Infectious Disease"/>
            <person name="Wu L."/>
            <person name="Ma J."/>
        </authorList>
    </citation>
    <scope>NUCLEOTIDE SEQUENCE [LARGE SCALE GENOMIC DNA]</scope>
    <source>
        <strain evidence="13">JCM 14326</strain>
    </source>
</reference>
<feature type="transmembrane region" description="Helical" evidence="10">
    <location>
        <begin position="84"/>
        <end position="100"/>
    </location>
</feature>
<dbReference type="EMBL" id="BAAANL010000004">
    <property type="protein sequence ID" value="GAA1864768.1"/>
    <property type="molecule type" value="Genomic_DNA"/>
</dbReference>
<comment type="caution">
    <text evidence="12">The sequence shown here is derived from an EMBL/GenBank/DDBJ whole genome shotgun (WGS) entry which is preliminary data.</text>
</comment>
<evidence type="ECO:0000256" key="5">
    <source>
        <dbReference type="ARBA" id="ARBA00022741"/>
    </source>
</evidence>
<feature type="transmembrane region" description="Helical" evidence="10">
    <location>
        <begin position="129"/>
        <end position="148"/>
    </location>
</feature>
<keyword evidence="3" id="KW-0597">Phosphoprotein</keyword>
<feature type="region of interest" description="Disordered" evidence="9">
    <location>
        <begin position="311"/>
        <end position="354"/>
    </location>
</feature>
<feature type="compositionally biased region" description="Low complexity" evidence="9">
    <location>
        <begin position="510"/>
        <end position="525"/>
    </location>
</feature>
<dbReference type="CDD" id="cd16917">
    <property type="entry name" value="HATPase_UhpB-NarQ-NarX-like"/>
    <property type="match status" value="1"/>
</dbReference>
<feature type="compositionally biased region" description="Pro residues" evidence="9">
    <location>
        <begin position="480"/>
        <end position="489"/>
    </location>
</feature>
<evidence type="ECO:0000256" key="1">
    <source>
        <dbReference type="ARBA" id="ARBA00000085"/>
    </source>
</evidence>
<evidence type="ECO:0000256" key="8">
    <source>
        <dbReference type="ARBA" id="ARBA00023012"/>
    </source>
</evidence>
<evidence type="ECO:0000259" key="11">
    <source>
        <dbReference type="SMART" id="SM00387"/>
    </source>
</evidence>
<sequence>MPGPASVASMSLDQWGPWGGPERGPLGRTRGRVFVAVALFVVTLAGSAGASFGQPEAREIGLAGVALLLVTPLALVFLLPGRPAAAVVASAGATFVFLLTGRPWGPAIAAPVVLLAAVILCGPPRRARVLAWAGAALLLGVVVTAGMLEPPVWADPGWADRGWADRGWGGPRNGWGPQHREPGGGAGGSPGPPDVGLSLTGLGAGTAWTAVTLLMAGAMRDRVTRRVAARAAARETAAERERTAVTAERLRIARELHDVLAHSLSGINVQAGVGLHLLGRDPEQARIALTNIRDTSRDALAEVRTVLGIVRAEAPDPAPPDATRSPDTTRSPGAPQAAELPGPHPPSSSPDLSAPLAVTWDLSGLDRLVAQTRAEGLAVTLDVDAPGIPERVAGAIHRVVQESLTNIRRHASGATRVAVSVRREGASCVVVVSDDGGAATPGHRAGYGLRGMRERVEALGGTLRTGPDDAGWLVRATFPLPGPDRPPWAEPSEPMPTGSTAGTPAAGRASSGTSEPGRSPSGTSEPSPPASGEPEPGRTPDGAPRPGRFPSGTSVSDDGGGVGHPDRTTERPEEPE</sequence>
<evidence type="ECO:0000256" key="2">
    <source>
        <dbReference type="ARBA" id="ARBA00012438"/>
    </source>
</evidence>
<evidence type="ECO:0000256" key="7">
    <source>
        <dbReference type="ARBA" id="ARBA00022840"/>
    </source>
</evidence>
<gene>
    <name evidence="12" type="ORF">GCM10009751_23620</name>
</gene>
<accession>A0ABP4ZRU5</accession>
<feature type="transmembrane region" description="Helical" evidence="10">
    <location>
        <begin position="60"/>
        <end position="79"/>
    </location>
</feature>
<keyword evidence="6" id="KW-0418">Kinase</keyword>
<keyword evidence="10" id="KW-1133">Transmembrane helix</keyword>
<keyword evidence="4" id="KW-0808">Transferase</keyword>
<dbReference type="PANTHER" id="PTHR24421:SF10">
    <property type="entry name" value="NITRATE_NITRITE SENSOR PROTEIN NARQ"/>
    <property type="match status" value="1"/>
</dbReference>
<feature type="transmembrane region" description="Helical" evidence="10">
    <location>
        <begin position="195"/>
        <end position="216"/>
    </location>
</feature>
<dbReference type="SMART" id="SM00387">
    <property type="entry name" value="HATPase_c"/>
    <property type="match status" value="1"/>
</dbReference>
<name>A0ABP4ZRU5_9MICO</name>
<evidence type="ECO:0000256" key="6">
    <source>
        <dbReference type="ARBA" id="ARBA00022777"/>
    </source>
</evidence>
<dbReference type="Gene3D" id="1.20.5.1930">
    <property type="match status" value="1"/>
</dbReference>
<protein>
    <recommendedName>
        <fullName evidence="2">histidine kinase</fullName>
        <ecNumber evidence="2">2.7.13.3</ecNumber>
    </recommendedName>
</protein>
<evidence type="ECO:0000313" key="12">
    <source>
        <dbReference type="EMBL" id="GAA1864768.1"/>
    </source>
</evidence>
<dbReference type="InterPro" id="IPR011712">
    <property type="entry name" value="Sig_transdc_His_kin_sub3_dim/P"/>
</dbReference>
<feature type="transmembrane region" description="Helical" evidence="10">
    <location>
        <begin position="106"/>
        <end position="122"/>
    </location>
</feature>
<dbReference type="InterPro" id="IPR036890">
    <property type="entry name" value="HATPase_C_sf"/>
</dbReference>
<dbReference type="EC" id="2.7.13.3" evidence="2"/>
<evidence type="ECO:0000256" key="10">
    <source>
        <dbReference type="SAM" id="Phobius"/>
    </source>
</evidence>
<evidence type="ECO:0000256" key="3">
    <source>
        <dbReference type="ARBA" id="ARBA00022553"/>
    </source>
</evidence>
<feature type="region of interest" description="Disordered" evidence="9">
    <location>
        <begin position="165"/>
        <end position="197"/>
    </location>
</feature>
<feature type="compositionally biased region" description="Basic and acidic residues" evidence="9">
    <location>
        <begin position="564"/>
        <end position="576"/>
    </location>
</feature>
<dbReference type="Pfam" id="PF02518">
    <property type="entry name" value="HATPase_c"/>
    <property type="match status" value="1"/>
</dbReference>
<dbReference type="PANTHER" id="PTHR24421">
    <property type="entry name" value="NITRATE/NITRITE SENSOR PROTEIN NARX-RELATED"/>
    <property type="match status" value="1"/>
</dbReference>
<dbReference type="InterPro" id="IPR050482">
    <property type="entry name" value="Sensor_HK_TwoCompSys"/>
</dbReference>
<keyword evidence="13" id="KW-1185">Reference proteome</keyword>
<dbReference type="InterPro" id="IPR003594">
    <property type="entry name" value="HATPase_dom"/>
</dbReference>
<keyword evidence="10" id="KW-0472">Membrane</keyword>
<evidence type="ECO:0000256" key="4">
    <source>
        <dbReference type="ARBA" id="ARBA00022679"/>
    </source>
</evidence>
<dbReference type="Proteomes" id="UP001501094">
    <property type="component" value="Unassembled WGS sequence"/>
</dbReference>
<feature type="transmembrane region" description="Helical" evidence="10">
    <location>
        <begin position="33"/>
        <end position="54"/>
    </location>
</feature>